<organism evidence="1 2">
    <name type="scientific">Polysphondylium violaceum</name>
    <dbReference type="NCBI Taxonomy" id="133409"/>
    <lineage>
        <taxon>Eukaryota</taxon>
        <taxon>Amoebozoa</taxon>
        <taxon>Evosea</taxon>
        <taxon>Eumycetozoa</taxon>
        <taxon>Dictyostelia</taxon>
        <taxon>Dictyosteliales</taxon>
        <taxon>Dictyosteliaceae</taxon>
        <taxon>Polysphondylium</taxon>
    </lineage>
</organism>
<sequence>MSAAGRTNKLIKEIEAKAARYVTKENHRYYKIPGADRDFPSVTTVLGIVHKPSLFNWQINSFTQSVVESLQTLPQIIQSLTAATTIDSPPKPPKSEEVIKQIINESKARTKKVVDTSVNIGVTAHAVIDDNVLKPKGEKIKKEAIKAMPAEVQPIVSAFDLWRAKAGLTFERKDSFVYSLSHRYAGAVDAVARHDDGHLIAIDWKTSNGFYGTQALQVSAYCKALEEMFGEPIKEAWIVKFDKTNPDFETKRVHDIEESFEAFLGALHLYNYMNHKTYFIDLHSSKPVSNDSFFKNKDKSQSYSTKTNNTKSKVSVDITTESSLNKSMAIQTASSLVSEIQISSTPNVNDNENDKQEMNEHENLLENIKNYKSKCSYLIKDTPSGQSTPKIVVTNKNTQKI</sequence>
<comment type="caution">
    <text evidence="1">The sequence shown here is derived from an EMBL/GenBank/DDBJ whole genome shotgun (WGS) entry which is preliminary data.</text>
</comment>
<keyword evidence="2" id="KW-1185">Reference proteome</keyword>
<evidence type="ECO:0000313" key="2">
    <source>
        <dbReference type="Proteomes" id="UP000695562"/>
    </source>
</evidence>
<evidence type="ECO:0000313" key="1">
    <source>
        <dbReference type="EMBL" id="KAF2076423.1"/>
    </source>
</evidence>
<dbReference type="InterPro" id="IPR011604">
    <property type="entry name" value="PDDEXK-like_dom_sf"/>
</dbReference>
<dbReference type="Gene3D" id="3.90.320.10">
    <property type="match status" value="1"/>
</dbReference>
<name>A0A8J4V318_9MYCE</name>
<proteinExistence type="predicted"/>
<accession>A0A8J4V318</accession>
<dbReference type="Proteomes" id="UP000695562">
    <property type="component" value="Unassembled WGS sequence"/>
</dbReference>
<reference evidence="1" key="1">
    <citation type="submission" date="2020-01" db="EMBL/GenBank/DDBJ databases">
        <title>Development of genomics and gene disruption for Polysphondylium violaceum indicates a role for the polyketide synthase stlB in stalk morphogenesis.</title>
        <authorList>
            <person name="Narita B."/>
            <person name="Kawabe Y."/>
            <person name="Kin K."/>
            <person name="Saito T."/>
            <person name="Gibbs R."/>
            <person name="Kuspa A."/>
            <person name="Muzny D."/>
            <person name="Queller D."/>
            <person name="Richards S."/>
            <person name="Strassman J."/>
            <person name="Sucgang R."/>
            <person name="Worley K."/>
            <person name="Schaap P."/>
        </authorList>
    </citation>
    <scope>NUCLEOTIDE SEQUENCE</scope>
    <source>
        <strain evidence="1">QSvi11</strain>
    </source>
</reference>
<dbReference type="AlphaFoldDB" id="A0A8J4V318"/>
<dbReference type="EMBL" id="AJWJ01000061">
    <property type="protein sequence ID" value="KAF2076423.1"/>
    <property type="molecule type" value="Genomic_DNA"/>
</dbReference>
<evidence type="ECO:0008006" key="3">
    <source>
        <dbReference type="Google" id="ProtNLM"/>
    </source>
</evidence>
<gene>
    <name evidence="1" type="ORF">CYY_002280</name>
</gene>
<dbReference type="OrthoDB" id="19044at2759"/>
<protein>
    <recommendedName>
        <fullName evidence="3">PD-(D/E)XK endonuclease-like domain-containing protein</fullName>
    </recommendedName>
</protein>